<dbReference type="Pfam" id="PF00069">
    <property type="entry name" value="Pkinase"/>
    <property type="match status" value="1"/>
</dbReference>
<dbReference type="SMART" id="SM00220">
    <property type="entry name" value="S_TKc"/>
    <property type="match status" value="1"/>
</dbReference>
<feature type="compositionally biased region" description="Polar residues" evidence="1">
    <location>
        <begin position="689"/>
        <end position="711"/>
    </location>
</feature>
<feature type="signal peptide" evidence="3">
    <location>
        <begin position="1"/>
        <end position="34"/>
    </location>
</feature>
<dbReference type="AlphaFoldDB" id="A0A485LSP0"/>
<evidence type="ECO:0000313" key="5">
    <source>
        <dbReference type="EMBL" id="KAF0682619.1"/>
    </source>
</evidence>
<dbReference type="EMBL" id="CAADRA010007537">
    <property type="protein sequence ID" value="VFU01882.1"/>
    <property type="molecule type" value="Genomic_DNA"/>
</dbReference>
<dbReference type="InterPro" id="IPR011009">
    <property type="entry name" value="Kinase-like_dom_sf"/>
</dbReference>
<feature type="transmembrane region" description="Helical" evidence="2">
    <location>
        <begin position="741"/>
        <end position="766"/>
    </location>
</feature>
<dbReference type="Proteomes" id="UP000332933">
    <property type="component" value="Unassembled WGS sequence"/>
</dbReference>
<evidence type="ECO:0000256" key="3">
    <source>
        <dbReference type="SAM" id="SignalP"/>
    </source>
</evidence>
<keyword evidence="2" id="KW-1133">Transmembrane helix</keyword>
<keyword evidence="2" id="KW-0812">Transmembrane</keyword>
<organism evidence="6 7">
    <name type="scientific">Aphanomyces stellatus</name>
    <dbReference type="NCBI Taxonomy" id="120398"/>
    <lineage>
        <taxon>Eukaryota</taxon>
        <taxon>Sar</taxon>
        <taxon>Stramenopiles</taxon>
        <taxon>Oomycota</taxon>
        <taxon>Saprolegniomycetes</taxon>
        <taxon>Saprolegniales</taxon>
        <taxon>Verrucalvaceae</taxon>
        <taxon>Aphanomyces</taxon>
    </lineage>
</organism>
<dbReference type="Gene3D" id="1.10.510.10">
    <property type="entry name" value="Transferase(Phosphotransferase) domain 1"/>
    <property type="match status" value="1"/>
</dbReference>
<dbReference type="PANTHER" id="PTHR44329:SF214">
    <property type="entry name" value="PROTEIN KINASE DOMAIN-CONTAINING PROTEIN"/>
    <property type="match status" value="1"/>
</dbReference>
<reference evidence="6 7" key="1">
    <citation type="submission" date="2019-03" db="EMBL/GenBank/DDBJ databases">
        <authorList>
            <person name="Gaulin E."/>
            <person name="Dumas B."/>
        </authorList>
    </citation>
    <scope>NUCLEOTIDE SEQUENCE [LARGE SCALE GENOMIC DNA]</scope>
    <source>
        <strain evidence="6">CBS 568.67</strain>
    </source>
</reference>
<dbReference type="PANTHER" id="PTHR44329">
    <property type="entry name" value="SERINE/THREONINE-PROTEIN KINASE TNNI3K-RELATED"/>
    <property type="match status" value="1"/>
</dbReference>
<evidence type="ECO:0000313" key="7">
    <source>
        <dbReference type="Proteomes" id="UP000332933"/>
    </source>
</evidence>
<dbReference type="GO" id="GO:0004674">
    <property type="term" value="F:protein serine/threonine kinase activity"/>
    <property type="evidence" value="ECO:0007669"/>
    <property type="project" value="TreeGrafter"/>
</dbReference>
<feature type="region of interest" description="Disordered" evidence="1">
    <location>
        <begin position="653"/>
        <end position="722"/>
    </location>
</feature>
<protein>
    <submittedName>
        <fullName evidence="6">Aste57867_25256 protein</fullName>
    </submittedName>
</protein>
<feature type="compositionally biased region" description="Low complexity" evidence="1">
    <location>
        <begin position="613"/>
        <end position="637"/>
    </location>
</feature>
<proteinExistence type="predicted"/>
<name>A0A485LSP0_9STRA</name>
<evidence type="ECO:0000256" key="2">
    <source>
        <dbReference type="SAM" id="Phobius"/>
    </source>
</evidence>
<keyword evidence="7" id="KW-1185">Reference proteome</keyword>
<dbReference type="InterPro" id="IPR008271">
    <property type="entry name" value="Ser/Thr_kinase_AS"/>
</dbReference>
<dbReference type="Gene3D" id="3.30.200.20">
    <property type="entry name" value="Phosphorylase Kinase, domain 1"/>
    <property type="match status" value="1"/>
</dbReference>
<dbReference type="InterPro" id="IPR000719">
    <property type="entry name" value="Prot_kinase_dom"/>
</dbReference>
<dbReference type="PRINTS" id="PR00109">
    <property type="entry name" value="TYRKINASE"/>
</dbReference>
<gene>
    <name evidence="6" type="primary">Aste57867_25256</name>
    <name evidence="5" type="ORF">As57867_025178</name>
    <name evidence="6" type="ORF">ASTE57867_25256</name>
</gene>
<dbReference type="EMBL" id="VJMH01007511">
    <property type="protein sequence ID" value="KAF0682619.1"/>
    <property type="molecule type" value="Genomic_DNA"/>
</dbReference>
<accession>A0A485LSP0</accession>
<dbReference type="InterPro" id="IPR001245">
    <property type="entry name" value="Ser-Thr/Tyr_kinase_cat_dom"/>
</dbReference>
<evidence type="ECO:0000313" key="6">
    <source>
        <dbReference type="EMBL" id="VFU01882.1"/>
    </source>
</evidence>
<dbReference type="PROSITE" id="PS50011">
    <property type="entry name" value="PROTEIN_KINASE_DOM"/>
    <property type="match status" value="1"/>
</dbReference>
<dbReference type="SUPFAM" id="SSF56112">
    <property type="entry name" value="Protein kinase-like (PK-like)"/>
    <property type="match status" value="1"/>
</dbReference>
<evidence type="ECO:0000256" key="1">
    <source>
        <dbReference type="SAM" id="MobiDB-lite"/>
    </source>
</evidence>
<feature type="chain" id="PRO_5033829085" evidence="3">
    <location>
        <begin position="35"/>
        <end position="1071"/>
    </location>
</feature>
<reference evidence="5" key="2">
    <citation type="submission" date="2019-06" db="EMBL/GenBank/DDBJ databases">
        <title>Genomics analysis of Aphanomyces spp. identifies a new class of oomycete effector associated with host adaptation.</title>
        <authorList>
            <person name="Gaulin E."/>
        </authorList>
    </citation>
    <scope>NUCLEOTIDE SEQUENCE</scope>
    <source>
        <strain evidence="5">CBS 578.67</strain>
    </source>
</reference>
<dbReference type="InterPro" id="IPR051681">
    <property type="entry name" value="Ser/Thr_Kinases-Pseudokinases"/>
</dbReference>
<evidence type="ECO:0000259" key="4">
    <source>
        <dbReference type="PROSITE" id="PS50011"/>
    </source>
</evidence>
<feature type="compositionally biased region" description="Polar residues" evidence="1">
    <location>
        <begin position="655"/>
        <end position="667"/>
    </location>
</feature>
<sequence>MLHSSSVFSGMANQPRRRQWCLIFFVSLVVVVQAMPPSPSMAYIQFTLTNTTMFTRKYTDGAIEEVGEMEIAQIQVYQHQHPHIALVLFSGAGGSGRRTVVSSTLASRWPLKVMSLDVVHDHPELYTVDIFRDVNYEDSILNSYPPMFSSGDAGLALSMGRSIQLPRKYFVVALYSQPHFQGTRVFLTQSIANVDSAVTSLAPLVAHNGSFQVLTRAAASDLLLREANASRSGVVLWTAVAGDMPPPFDAYEILPVSAIVRNLPRGQRITGFGVPSGLVVETFRQPNGQVPAGELHATTETNYVQSFRIIYSNNSIPPRTAVTLYSHADGSGTTLDVMAGEGIESMAFLAHLFPAFIYMAMHVPAGIFVASFPDPNFHGGRTVFPPGFYDELSIVTLAESLQVFPIAEDLPDDVPEDPATRVIVHVKSTRVIKGLYVGLAYPVFPKRYLMGFSIDKTQIVLVYNRPWLLGNYTAYDGGQDLWWLESTLFHAQGLRVLWANETLPPQRPAIPLAAPFVRGYPIWDLDPIELYAGESIPTLIYPWDRHVLNFAVPEGLVVVVFSEPHFGVAAVSRCAAWTTDVVLDESWRGSVRSLQVWNMTSNWTRCPTPTPQPTTTTHTPNSTTTTHTPNSTTPTEPTMTVPIDEIADNHETDNHAATPSRIPSTPMKTPPVDVVGPPSRFEATEQQRDGSSIRTPCPQSTAMSPSPSTKPITPLHDMQTPDDMNISVPKSPAARRPLERVVMWAAILCGVGGVVVAIAVAIVALYRRTKTKRPNIADVVEACTVDYSALVWQDLDLLKLHNAPTLAFTNQVAAGASGAIYRSTFMNELVVVKTFATTPPTASQVQAFIDEIQFHGQLKSSFIVALIGAAWTHPWNLQAVMEYMDMGDLRSHLAMTTLLNFRWLDKLACARSIAEGLFYLHSQNLIHRDLKSRNILLDSVKGTKLADFGSSKEVVYGDTMTAAVGTFRWMAPEMLLFQRYSNAVDIFSFGVVLSELDTHALPYSDAEKVVDGRELSDEAMARLVIHEGLRPSFRKDCPDWFQTLALQCMAANPDDRPSATKIMYILRQEQQ</sequence>
<keyword evidence="2" id="KW-0472">Membrane</keyword>
<keyword evidence="3" id="KW-0732">Signal</keyword>
<feature type="domain" description="Protein kinase" evidence="4">
    <location>
        <begin position="806"/>
        <end position="1071"/>
    </location>
</feature>
<dbReference type="GO" id="GO:0005524">
    <property type="term" value="F:ATP binding"/>
    <property type="evidence" value="ECO:0007669"/>
    <property type="project" value="InterPro"/>
</dbReference>
<feature type="region of interest" description="Disordered" evidence="1">
    <location>
        <begin position="605"/>
        <end position="637"/>
    </location>
</feature>
<dbReference type="PROSITE" id="PS00108">
    <property type="entry name" value="PROTEIN_KINASE_ST"/>
    <property type="match status" value="1"/>
</dbReference>